<comment type="subcellular location">
    <subcellularLocation>
        <location evidence="1">Cell membrane</location>
        <topology evidence="1">Multi-pass membrane protein</topology>
    </subcellularLocation>
</comment>
<feature type="transmembrane region" description="Helical" evidence="6">
    <location>
        <begin position="436"/>
        <end position="458"/>
    </location>
</feature>
<dbReference type="GO" id="GO:0042910">
    <property type="term" value="F:xenobiotic transmembrane transporter activity"/>
    <property type="evidence" value="ECO:0007669"/>
    <property type="project" value="InterPro"/>
</dbReference>
<feature type="transmembrane region" description="Helical" evidence="6">
    <location>
        <begin position="44"/>
        <end position="61"/>
    </location>
</feature>
<proteinExistence type="predicted"/>
<feature type="transmembrane region" description="Helical" evidence="6">
    <location>
        <begin position="313"/>
        <end position="337"/>
    </location>
</feature>
<feature type="transmembrane region" description="Helical" evidence="6">
    <location>
        <begin position="377"/>
        <end position="398"/>
    </location>
</feature>
<reference evidence="8" key="1">
    <citation type="submission" date="2019-09" db="EMBL/GenBank/DDBJ databases">
        <title>Distinct polysaccharide growth profiles of human intestinal Prevotella copri isolates.</title>
        <authorList>
            <person name="Fehlner-Peach H."/>
            <person name="Magnabosco C."/>
            <person name="Raghavan V."/>
            <person name="Scher J.U."/>
            <person name="Tett A."/>
            <person name="Cox L.M."/>
            <person name="Gottsegen C."/>
            <person name="Watters A."/>
            <person name="Wiltshire- Gordon J.D."/>
            <person name="Segata N."/>
            <person name="Bonneau R."/>
            <person name="Littman D.R."/>
        </authorList>
    </citation>
    <scope>NUCLEOTIDE SEQUENCE [LARGE SCALE GENOMIC DNA]</scope>
    <source>
        <strain evidence="8">iAU3127</strain>
    </source>
</reference>
<organism evidence="7 8">
    <name type="scientific">Segatella copri</name>
    <dbReference type="NCBI Taxonomy" id="165179"/>
    <lineage>
        <taxon>Bacteria</taxon>
        <taxon>Pseudomonadati</taxon>
        <taxon>Bacteroidota</taxon>
        <taxon>Bacteroidia</taxon>
        <taxon>Bacteroidales</taxon>
        <taxon>Prevotellaceae</taxon>
        <taxon>Segatella</taxon>
    </lineage>
</organism>
<evidence type="ECO:0000313" key="7">
    <source>
        <dbReference type="EMBL" id="MQO93809.1"/>
    </source>
</evidence>
<feature type="transmembrane region" description="Helical" evidence="6">
    <location>
        <begin position="404"/>
        <end position="424"/>
    </location>
</feature>
<accession>A0AA91A6I5</accession>
<dbReference type="Pfam" id="PF01554">
    <property type="entry name" value="MatE"/>
    <property type="match status" value="1"/>
</dbReference>
<dbReference type="PANTHER" id="PTHR30250:SF26">
    <property type="entry name" value="PSMA PROTEIN"/>
    <property type="match status" value="1"/>
</dbReference>
<evidence type="ECO:0000256" key="3">
    <source>
        <dbReference type="ARBA" id="ARBA00022692"/>
    </source>
</evidence>
<feature type="transmembrane region" description="Helical" evidence="6">
    <location>
        <begin position="160"/>
        <end position="182"/>
    </location>
</feature>
<dbReference type="Proteomes" id="UP000421283">
    <property type="component" value="Unassembled WGS sequence"/>
</dbReference>
<feature type="transmembrane region" description="Helical" evidence="6">
    <location>
        <begin position="188"/>
        <end position="209"/>
    </location>
</feature>
<feature type="transmembrane region" description="Helical" evidence="6">
    <location>
        <begin position="130"/>
        <end position="148"/>
    </location>
</feature>
<feature type="transmembrane region" description="Helical" evidence="6">
    <location>
        <begin position="464"/>
        <end position="487"/>
    </location>
</feature>
<dbReference type="PANTHER" id="PTHR30250">
    <property type="entry name" value="PST FAMILY PREDICTED COLANIC ACID TRANSPORTER"/>
    <property type="match status" value="1"/>
</dbReference>
<dbReference type="GO" id="GO:0005886">
    <property type="term" value="C:plasma membrane"/>
    <property type="evidence" value="ECO:0007669"/>
    <property type="project" value="UniProtKB-SubCell"/>
</dbReference>
<evidence type="ECO:0000256" key="5">
    <source>
        <dbReference type="ARBA" id="ARBA00023136"/>
    </source>
</evidence>
<name>A0AA91A6I5_9BACT</name>
<dbReference type="GO" id="GO:0015297">
    <property type="term" value="F:antiporter activity"/>
    <property type="evidence" value="ECO:0007669"/>
    <property type="project" value="InterPro"/>
</dbReference>
<keyword evidence="3 6" id="KW-0812">Transmembrane</keyword>
<keyword evidence="4 6" id="KW-1133">Transmembrane helix</keyword>
<evidence type="ECO:0000256" key="4">
    <source>
        <dbReference type="ARBA" id="ARBA00022989"/>
    </source>
</evidence>
<dbReference type="InterPro" id="IPR002528">
    <property type="entry name" value="MATE_fam"/>
</dbReference>
<feature type="transmembrane region" description="Helical" evidence="6">
    <location>
        <begin position="94"/>
        <end position="114"/>
    </location>
</feature>
<evidence type="ECO:0000313" key="8">
    <source>
        <dbReference type="Proteomes" id="UP000421283"/>
    </source>
</evidence>
<dbReference type="EMBL" id="VZAP01000176">
    <property type="protein sequence ID" value="MQO93809.1"/>
    <property type="molecule type" value="Genomic_DNA"/>
</dbReference>
<evidence type="ECO:0000256" key="6">
    <source>
        <dbReference type="SAM" id="Phobius"/>
    </source>
</evidence>
<evidence type="ECO:0000256" key="2">
    <source>
        <dbReference type="ARBA" id="ARBA00022475"/>
    </source>
</evidence>
<evidence type="ECO:0000256" key="1">
    <source>
        <dbReference type="ARBA" id="ARBA00004651"/>
    </source>
</evidence>
<comment type="caution">
    <text evidence="7">The sequence shown here is derived from an EMBL/GenBank/DDBJ whole genome shotgun (WGS) entry which is preliminary data.</text>
</comment>
<protein>
    <submittedName>
        <fullName evidence="7">Polysaccharide biosynthesis protein</fullName>
    </submittedName>
</protein>
<sequence>MGSDSKNKRLAKNTIYLYIRMLFAVCINLYTSRLVLEYLGVEDFGVYNVVGGIVALMMFVNSSMRGATSRFITFSIGKGKIEDLKKTISSSIQIHTVISILVLLVGETFGLWFVNTELNIPAFSMNAANWVYQFSLFASVIAVLQVPYNACVVSYERMDVFAIIEIVNVILKCLIVFCLVLFPNRLIAYGGLLFAVSVLICFLYFFYCYKNIDGFELNLHYNKDFVKPMLKFAACDLFGNGTFAVKQQGINILINKFFGVALNAASGVATQASSIISTFMTNVLQAFKPQIIKEYSVGNIERMGKLMCVECDALFYLLSLVFIPLYINIEYIMHLWLNNVPDYASAFCKVLLVFNVFSVATQILQDGIHATGNIKKMTLSMGGLNLFCLLLTYLFFFLGFDAQYAYISMVICLFIQTVINLIVLKLLVSRFPIYNYLFSIIKGCVIMLFVLIILEYISQTVSSSLLRLCMTIVLNTGLLTVVDFMIFPNYRKKILLLIKRKVNE</sequence>
<dbReference type="RefSeq" id="WP_153139778.1">
    <property type="nucleotide sequence ID" value="NZ_VZAP01000176.1"/>
</dbReference>
<feature type="transmembrane region" description="Helical" evidence="6">
    <location>
        <begin position="15"/>
        <end position="32"/>
    </location>
</feature>
<dbReference type="AlphaFoldDB" id="A0AA91A6I5"/>
<gene>
    <name evidence="7" type="ORF">F7D31_14305</name>
</gene>
<keyword evidence="5 6" id="KW-0472">Membrane</keyword>
<keyword evidence="2" id="KW-1003">Cell membrane</keyword>
<dbReference type="InterPro" id="IPR050833">
    <property type="entry name" value="Poly_Biosynth_Transport"/>
</dbReference>
<feature type="transmembrane region" description="Helical" evidence="6">
    <location>
        <begin position="343"/>
        <end position="365"/>
    </location>
</feature>